<protein>
    <recommendedName>
        <fullName evidence="8">Dna-directed rna polymerase i subunit rpa49</fullName>
    </recommendedName>
</protein>
<evidence type="ECO:0008006" key="8">
    <source>
        <dbReference type="Google" id="ProtNLM"/>
    </source>
</evidence>
<keyword evidence="7" id="KW-1185">Reference proteome</keyword>
<keyword evidence="3" id="KW-0240">DNA-directed RNA polymerase</keyword>
<dbReference type="OMA" id="SHTEYND"/>
<dbReference type="eggNOG" id="KOG4183">
    <property type="taxonomic scope" value="Eukaryota"/>
</dbReference>
<keyword evidence="4" id="KW-0804">Transcription</keyword>
<dbReference type="InterPro" id="IPR009668">
    <property type="entry name" value="RNA_pol-assoc_fac_A49-like"/>
</dbReference>
<evidence type="ECO:0000256" key="1">
    <source>
        <dbReference type="ARBA" id="ARBA00004604"/>
    </source>
</evidence>
<evidence type="ECO:0000313" key="7">
    <source>
        <dbReference type="Proteomes" id="UP000015103"/>
    </source>
</evidence>
<name>T1HG57_RHOPR</name>
<evidence type="ECO:0000256" key="2">
    <source>
        <dbReference type="ARBA" id="ARBA00009430"/>
    </source>
</evidence>
<dbReference type="Pfam" id="PF06870">
    <property type="entry name" value="RNA_pol_I_A49"/>
    <property type="match status" value="1"/>
</dbReference>
<dbReference type="VEuPathDB" id="VectorBase:RPRC003029"/>
<dbReference type="GO" id="GO:0000428">
    <property type="term" value="C:DNA-directed RNA polymerase complex"/>
    <property type="evidence" value="ECO:0007669"/>
    <property type="project" value="UniProtKB-KW"/>
</dbReference>
<proteinExistence type="inferred from homology"/>
<comment type="similarity">
    <text evidence="2">Belongs to the eukaryotic RPA49/POLR1E RNA polymerase subunit family.</text>
</comment>
<evidence type="ECO:0000256" key="4">
    <source>
        <dbReference type="ARBA" id="ARBA00023163"/>
    </source>
</evidence>
<dbReference type="GO" id="GO:0003677">
    <property type="term" value="F:DNA binding"/>
    <property type="evidence" value="ECO:0007669"/>
    <property type="project" value="InterPro"/>
</dbReference>
<dbReference type="STRING" id="13249.T1HG57"/>
<dbReference type="EMBL" id="ACPB03002065">
    <property type="status" value="NOT_ANNOTATED_CDS"/>
    <property type="molecule type" value="Genomic_DNA"/>
</dbReference>
<sequence length="362" mass="40958">MEMEHSSDMTTIDSYFTTSSTSPCLVSFEYGSLVKNEASNLRCNMYKDKKESIEQMLVVSKGNQCYKGKLNSNALCQTLLLVRNKRTNKQKSIDSTSEKSDYVNDLNMVFGSRKAKRYSELSMRMKITNSISQDEAKQILAEMKGQAKDIIDLKASSEDAVLQLLPPCNRDATSPEDVYKAEDILSEMEMNSLDKAVSLLNDENEKKSEFLQAHYNQIDAEENTDKLKLLIYADSLLRFVNMGAIEIKNKNCLRNICPSSRVIGTKILNDFTVLTGNTRNRPVSYKDKAVCYLMVLILLACNYKLNLELISSLLKGYHQKKLLQLCKTVGLVASTEGKQKVYMLKVPLPKLPALPFKKKQPF</sequence>
<dbReference type="GO" id="GO:0006351">
    <property type="term" value="P:DNA-templated transcription"/>
    <property type="evidence" value="ECO:0007669"/>
    <property type="project" value="InterPro"/>
</dbReference>
<accession>T1HG57</accession>
<keyword evidence="5" id="KW-0539">Nucleus</keyword>
<dbReference type="HOGENOM" id="CLU_034953_0_0_1"/>
<reference evidence="6" key="1">
    <citation type="submission" date="2015-05" db="UniProtKB">
        <authorList>
            <consortium name="EnsemblMetazoa"/>
        </authorList>
    </citation>
    <scope>IDENTIFICATION</scope>
</reference>
<organism evidence="6 7">
    <name type="scientific">Rhodnius prolixus</name>
    <name type="common">Triatomid bug</name>
    <dbReference type="NCBI Taxonomy" id="13249"/>
    <lineage>
        <taxon>Eukaryota</taxon>
        <taxon>Metazoa</taxon>
        <taxon>Ecdysozoa</taxon>
        <taxon>Arthropoda</taxon>
        <taxon>Hexapoda</taxon>
        <taxon>Insecta</taxon>
        <taxon>Pterygota</taxon>
        <taxon>Neoptera</taxon>
        <taxon>Paraneoptera</taxon>
        <taxon>Hemiptera</taxon>
        <taxon>Heteroptera</taxon>
        <taxon>Panheteroptera</taxon>
        <taxon>Cimicomorpha</taxon>
        <taxon>Reduviidae</taxon>
        <taxon>Triatominae</taxon>
        <taxon>Rhodnius</taxon>
    </lineage>
</organism>
<comment type="subcellular location">
    <subcellularLocation>
        <location evidence="1">Nucleus</location>
        <location evidence="1">Nucleolus</location>
    </subcellularLocation>
</comment>
<dbReference type="GO" id="GO:0005730">
    <property type="term" value="C:nucleolus"/>
    <property type="evidence" value="ECO:0007669"/>
    <property type="project" value="UniProtKB-SubCell"/>
</dbReference>
<dbReference type="EnsemblMetazoa" id="RPRC003029-RA">
    <property type="protein sequence ID" value="RPRC003029-PA"/>
    <property type="gene ID" value="RPRC003029"/>
</dbReference>
<dbReference type="InParanoid" id="T1HG57"/>
<dbReference type="Proteomes" id="UP000015103">
    <property type="component" value="Unassembled WGS sequence"/>
</dbReference>
<dbReference type="FunCoup" id="T1HG57">
    <property type="interactions" value="504"/>
</dbReference>
<dbReference type="PANTHER" id="PTHR14440">
    <property type="entry name" value="DNA-DIRECTED RNA POLYMERASE I SUBUNIT RPA49"/>
    <property type="match status" value="1"/>
</dbReference>
<evidence type="ECO:0000256" key="5">
    <source>
        <dbReference type="ARBA" id="ARBA00023242"/>
    </source>
</evidence>
<dbReference type="AlphaFoldDB" id="T1HG57"/>
<evidence type="ECO:0000313" key="6">
    <source>
        <dbReference type="EnsemblMetazoa" id="RPRC003029-PA"/>
    </source>
</evidence>
<evidence type="ECO:0000256" key="3">
    <source>
        <dbReference type="ARBA" id="ARBA00022478"/>
    </source>
</evidence>